<dbReference type="EMBL" id="CAJNOC010003947">
    <property type="protein sequence ID" value="CAF1004023.1"/>
    <property type="molecule type" value="Genomic_DNA"/>
</dbReference>
<accession>A0A814H3M1</accession>
<comment type="caution">
    <text evidence="2">The sequence shown here is derived from an EMBL/GenBank/DDBJ whole genome shotgun (WGS) entry which is preliminary data.</text>
</comment>
<sequence>MNFEYDSDFSGQSSTTGYSTDDSANNVIEPDDNFDLLENDEDLDDDLLNDSERKCALVEEAIIKRGIEEDTPKPKIYVDEINNIVSEGLDHEQVAAFLNLKQNQILQRAYRAREKYQPKRVKCTKDIDLDNKFGLTTDNKPFVLFDSNDQDRIIAFCSPVGLEILKKTKQIHVDGTFKSTPKIFYQTYGLHSWLFGQMFPSVYVLLGQKTERIYRKMLSLLKEACHEHGIILNFENLLWAVNIILRIDTIGLKIAYNSNDDIQFFIKSFITLSMVPLDKIDEAFGIILENKNKLFEKLTSNLLTIGSSNNLLTISSSARGRGGARGRGRGRGRGRSRGRGLGRGQNVENSEQLTLEIELNESDICKLLENFVAYFVDTWFEGGFDTEIWNHAKTIGPRTNNHVEGFHNRLNKWIRKPIDLAQYLR</sequence>
<evidence type="ECO:0000256" key="1">
    <source>
        <dbReference type="SAM" id="MobiDB-lite"/>
    </source>
</evidence>
<evidence type="ECO:0000313" key="3">
    <source>
        <dbReference type="Proteomes" id="UP000663879"/>
    </source>
</evidence>
<feature type="compositionally biased region" description="Polar residues" evidence="1">
    <location>
        <begin position="9"/>
        <end position="26"/>
    </location>
</feature>
<evidence type="ECO:0008006" key="4">
    <source>
        <dbReference type="Google" id="ProtNLM"/>
    </source>
</evidence>
<keyword evidence="3" id="KW-1185">Reference proteome</keyword>
<evidence type="ECO:0000313" key="2">
    <source>
        <dbReference type="EMBL" id="CAF1004023.1"/>
    </source>
</evidence>
<organism evidence="2 3">
    <name type="scientific">Brachionus calyciflorus</name>
    <dbReference type="NCBI Taxonomy" id="104777"/>
    <lineage>
        <taxon>Eukaryota</taxon>
        <taxon>Metazoa</taxon>
        <taxon>Spiralia</taxon>
        <taxon>Gnathifera</taxon>
        <taxon>Rotifera</taxon>
        <taxon>Eurotatoria</taxon>
        <taxon>Monogononta</taxon>
        <taxon>Pseudotrocha</taxon>
        <taxon>Ploima</taxon>
        <taxon>Brachionidae</taxon>
        <taxon>Brachionus</taxon>
    </lineage>
</organism>
<gene>
    <name evidence="2" type="ORF">OXX778_LOCUS16557</name>
</gene>
<dbReference type="AlphaFoldDB" id="A0A814H3M1"/>
<feature type="region of interest" description="Disordered" evidence="1">
    <location>
        <begin position="1"/>
        <end position="36"/>
    </location>
</feature>
<feature type="region of interest" description="Disordered" evidence="1">
    <location>
        <begin position="316"/>
        <end position="347"/>
    </location>
</feature>
<feature type="compositionally biased region" description="Basic residues" evidence="1">
    <location>
        <begin position="322"/>
        <end position="340"/>
    </location>
</feature>
<protein>
    <recommendedName>
        <fullName evidence="4">MULE transposase domain-containing protein</fullName>
    </recommendedName>
</protein>
<reference evidence="2" key="1">
    <citation type="submission" date="2021-02" db="EMBL/GenBank/DDBJ databases">
        <authorList>
            <person name="Nowell W R."/>
        </authorList>
    </citation>
    <scope>NUCLEOTIDE SEQUENCE</scope>
    <source>
        <strain evidence="2">Ploen Becks lab</strain>
    </source>
</reference>
<dbReference type="Proteomes" id="UP000663879">
    <property type="component" value="Unassembled WGS sequence"/>
</dbReference>
<feature type="non-terminal residue" evidence="2">
    <location>
        <position position="1"/>
    </location>
</feature>
<name>A0A814H3M1_9BILA</name>
<proteinExistence type="predicted"/>